<dbReference type="PANTHER" id="PTHR33164">
    <property type="entry name" value="TRANSCRIPTIONAL REGULATOR, MARR FAMILY"/>
    <property type="match status" value="1"/>
</dbReference>
<dbReference type="AlphaFoldDB" id="A0A7M3SUN9"/>
<dbReference type="PANTHER" id="PTHR33164:SF99">
    <property type="entry name" value="MARR FAMILY REGULATORY PROTEIN"/>
    <property type="match status" value="1"/>
</dbReference>
<comment type="caution">
    <text evidence="3">The sequence shown here is derived from an EMBL/GenBank/DDBJ whole genome shotgun (WGS) entry which is preliminary data.</text>
</comment>
<feature type="region of interest" description="Disordered" evidence="1">
    <location>
        <begin position="1"/>
        <end position="20"/>
    </location>
</feature>
<feature type="compositionally biased region" description="Basic and acidic residues" evidence="1">
    <location>
        <begin position="1"/>
        <end position="11"/>
    </location>
</feature>
<dbReference type="InterPro" id="IPR036390">
    <property type="entry name" value="WH_DNA-bd_sf"/>
</dbReference>
<dbReference type="InterPro" id="IPR039422">
    <property type="entry name" value="MarR/SlyA-like"/>
</dbReference>
<dbReference type="GO" id="GO:0003700">
    <property type="term" value="F:DNA-binding transcription factor activity"/>
    <property type="evidence" value="ECO:0007669"/>
    <property type="project" value="InterPro"/>
</dbReference>
<dbReference type="OrthoDB" id="4379642at2"/>
<dbReference type="InterPro" id="IPR000835">
    <property type="entry name" value="HTH_MarR-typ"/>
</dbReference>
<dbReference type="Gene3D" id="1.10.10.10">
    <property type="entry name" value="Winged helix-like DNA-binding domain superfamily/Winged helix DNA-binding domain"/>
    <property type="match status" value="1"/>
</dbReference>
<evidence type="ECO:0000313" key="3">
    <source>
        <dbReference type="EMBL" id="GED96363.1"/>
    </source>
</evidence>
<dbReference type="Proteomes" id="UP000444980">
    <property type="component" value="Unassembled WGS sequence"/>
</dbReference>
<keyword evidence="4" id="KW-1185">Reference proteome</keyword>
<dbReference type="SMART" id="SM00347">
    <property type="entry name" value="HTH_MARR"/>
    <property type="match status" value="1"/>
</dbReference>
<feature type="domain" description="HTH marR-type" evidence="2">
    <location>
        <begin position="24"/>
        <end position="167"/>
    </location>
</feature>
<protein>
    <recommendedName>
        <fullName evidence="2">HTH marR-type domain-containing protein</fullName>
    </recommendedName>
</protein>
<dbReference type="PROSITE" id="PS50995">
    <property type="entry name" value="HTH_MARR_2"/>
    <property type="match status" value="1"/>
</dbReference>
<sequence length="181" mass="19973">MAALSEFHDGPAGDDGEVQRAADTGRLTDAEHRAWRSVVQGGWRLFAQINQGLADAGFSSTPDLRVMEVLGRAERMRISDIAAATHIQMSTISRQIARLVDQGLVERVDEVKGDDARHRWVRPTKAGREYLQGLVEARDDQVHKHVVEVLGDEDFQTLGRLFGKLADNGEACSDAEDSSQH</sequence>
<gene>
    <name evidence="3" type="ORF">nbrc107697_04020</name>
</gene>
<dbReference type="RefSeq" id="WP_161925844.1">
    <property type="nucleotide sequence ID" value="NZ_BJOU01000001.1"/>
</dbReference>
<evidence type="ECO:0000259" key="2">
    <source>
        <dbReference type="PROSITE" id="PS50995"/>
    </source>
</evidence>
<accession>A0A7M3SUN9</accession>
<organism evidence="3 4">
    <name type="scientific">Gordonia crocea</name>
    <dbReference type="NCBI Taxonomy" id="589162"/>
    <lineage>
        <taxon>Bacteria</taxon>
        <taxon>Bacillati</taxon>
        <taxon>Actinomycetota</taxon>
        <taxon>Actinomycetes</taxon>
        <taxon>Mycobacteriales</taxon>
        <taxon>Gordoniaceae</taxon>
        <taxon>Gordonia</taxon>
    </lineage>
</organism>
<dbReference type="InterPro" id="IPR036388">
    <property type="entry name" value="WH-like_DNA-bd_sf"/>
</dbReference>
<dbReference type="EMBL" id="BJOU01000001">
    <property type="protein sequence ID" value="GED96363.1"/>
    <property type="molecule type" value="Genomic_DNA"/>
</dbReference>
<reference evidence="4" key="1">
    <citation type="submission" date="2019-06" db="EMBL/GenBank/DDBJ databases">
        <title>Gordonia isolated from sludge of a wastewater treatment plant.</title>
        <authorList>
            <person name="Tamura T."/>
            <person name="Aoyama K."/>
            <person name="Kang Y."/>
            <person name="Saito S."/>
            <person name="Akiyama N."/>
            <person name="Yazawa K."/>
            <person name="Gonoi T."/>
            <person name="Mikami Y."/>
        </authorList>
    </citation>
    <scope>NUCLEOTIDE SEQUENCE [LARGE SCALE GENOMIC DNA]</scope>
    <source>
        <strain evidence="4">NBRC 107697</strain>
    </source>
</reference>
<evidence type="ECO:0000313" key="4">
    <source>
        <dbReference type="Proteomes" id="UP000444980"/>
    </source>
</evidence>
<evidence type="ECO:0000256" key="1">
    <source>
        <dbReference type="SAM" id="MobiDB-lite"/>
    </source>
</evidence>
<proteinExistence type="predicted"/>
<dbReference type="SUPFAM" id="SSF46785">
    <property type="entry name" value="Winged helix' DNA-binding domain"/>
    <property type="match status" value="1"/>
</dbReference>
<dbReference type="GO" id="GO:0006950">
    <property type="term" value="P:response to stress"/>
    <property type="evidence" value="ECO:0007669"/>
    <property type="project" value="TreeGrafter"/>
</dbReference>
<dbReference type="Pfam" id="PF12802">
    <property type="entry name" value="MarR_2"/>
    <property type="match status" value="1"/>
</dbReference>
<name>A0A7M3SUN9_9ACTN</name>